<evidence type="ECO:0000313" key="2">
    <source>
        <dbReference type="Proteomes" id="UP000281028"/>
    </source>
</evidence>
<gene>
    <name evidence="1" type="ORF">ECE50_005595</name>
</gene>
<dbReference type="Pfam" id="PF14242">
    <property type="entry name" value="DUF4342"/>
    <property type="match status" value="1"/>
</dbReference>
<organism evidence="1 2">
    <name type="scientific">Chitinophaga solisilvae</name>
    <dbReference type="NCBI Taxonomy" id="1233460"/>
    <lineage>
        <taxon>Bacteria</taxon>
        <taxon>Pseudomonadati</taxon>
        <taxon>Bacteroidota</taxon>
        <taxon>Chitinophagia</taxon>
        <taxon>Chitinophagales</taxon>
        <taxon>Chitinophagaceae</taxon>
        <taxon>Chitinophaga</taxon>
    </lineage>
</organism>
<dbReference type="InterPro" id="IPR025642">
    <property type="entry name" value="DUF4342"/>
</dbReference>
<evidence type="ECO:0000313" key="1">
    <source>
        <dbReference type="EMBL" id="NSL86291.1"/>
    </source>
</evidence>
<dbReference type="OrthoDB" id="677607at2"/>
<accession>A0A3S1CY22</accession>
<protein>
    <submittedName>
        <fullName evidence="1">DUF4342 domain-containing protein</fullName>
    </submittedName>
</protein>
<dbReference type="EMBL" id="RIAR02000001">
    <property type="protein sequence ID" value="NSL86291.1"/>
    <property type="molecule type" value="Genomic_DNA"/>
</dbReference>
<reference evidence="1" key="1">
    <citation type="submission" date="2020-05" db="EMBL/GenBank/DDBJ databases">
        <title>Chitinophaga laudate sp. nov., isolated from a tropical peat swamp.</title>
        <authorList>
            <person name="Goh C.B.S."/>
            <person name="Lee M.S."/>
            <person name="Parimannan S."/>
            <person name="Pasbakhsh P."/>
            <person name="Yule C.M."/>
            <person name="Rajandas H."/>
            <person name="Loke S."/>
            <person name="Croft L."/>
            <person name="Tan J.B.L."/>
        </authorList>
    </citation>
    <scope>NUCLEOTIDE SEQUENCE</scope>
    <source>
        <strain evidence="1">Mgbs1</strain>
    </source>
</reference>
<sequence>MATKETFSLSGENLLKKVKELIAEGNIRKITITEKDGRELMSFPLTFGVVGVLLAPVLAAVGAVAALVGECSITVEREPPQEEKQ</sequence>
<name>A0A3S1CY22_9BACT</name>
<keyword evidence="2" id="KW-1185">Reference proteome</keyword>
<proteinExistence type="predicted"/>
<dbReference type="RefSeq" id="WP_127040256.1">
    <property type="nucleotide sequence ID" value="NZ_JAABOK010000023.1"/>
</dbReference>
<dbReference type="Proteomes" id="UP000281028">
    <property type="component" value="Unassembled WGS sequence"/>
</dbReference>
<comment type="caution">
    <text evidence="1">The sequence shown here is derived from an EMBL/GenBank/DDBJ whole genome shotgun (WGS) entry which is preliminary data.</text>
</comment>
<dbReference type="AlphaFoldDB" id="A0A3S1CY22"/>